<evidence type="ECO:0000313" key="6">
    <source>
        <dbReference type="Proteomes" id="UP000183015"/>
    </source>
</evidence>
<dbReference type="Proteomes" id="UP000183015">
    <property type="component" value="Unassembled WGS sequence"/>
</dbReference>
<dbReference type="Gene3D" id="1.10.10.1100">
    <property type="entry name" value="BFD-like [2Fe-2S]-binding domain"/>
    <property type="match status" value="1"/>
</dbReference>
<accession>A0A1H7VNE1</accession>
<evidence type="ECO:0000256" key="1">
    <source>
        <dbReference type="ARBA" id="ARBA00023002"/>
    </source>
</evidence>
<reference evidence="6" key="1">
    <citation type="submission" date="2016-10" db="EMBL/GenBank/DDBJ databases">
        <authorList>
            <person name="Varghese N."/>
        </authorList>
    </citation>
    <scope>NUCLEOTIDE SEQUENCE [LARGE SCALE GENOMIC DNA]</scope>
    <source>
        <strain evidence="6">DSM 45096 / BCRC 16803 / CGMCC 4.1857 / CIP 109030 / JCM 12277 / KCTC 19219 / NBRC 100920 / 33214</strain>
    </source>
</reference>
<keyword evidence="5" id="KW-0670">Pyruvate</keyword>
<dbReference type="RefSeq" id="WP_042446224.1">
    <property type="nucleotide sequence ID" value="NZ_BBPN01000010.1"/>
</dbReference>
<dbReference type="Pfam" id="PF04324">
    <property type="entry name" value="Fer2_BFD"/>
    <property type="match status" value="1"/>
</dbReference>
<dbReference type="Gene3D" id="3.50.50.60">
    <property type="entry name" value="FAD/NAD(P)-binding domain"/>
    <property type="match status" value="2"/>
</dbReference>
<evidence type="ECO:0000313" key="5">
    <source>
        <dbReference type="EMBL" id="SEM10761.1"/>
    </source>
</evidence>
<dbReference type="InterPro" id="IPR041854">
    <property type="entry name" value="BFD-like_2Fe2S-bd_dom_sf"/>
</dbReference>
<dbReference type="OrthoDB" id="9801699at2"/>
<evidence type="ECO:0000256" key="2">
    <source>
        <dbReference type="SAM" id="MobiDB-lite"/>
    </source>
</evidence>
<sequence length="487" mass="50063">MTQVVVIGAGPAGLAAAVRARGRGAEVVLVDAMAQVGGQYWRRPPEGPGGDGPLPGNDARRFAVLRERLAADPGCRVLTGTQVWALEQRPGLPPEVHLLQESPDGENRRLVLAPQALVLATGAHDRTLPFPGWDLPGVFTAGAAQTLAKGEGLPVGRRVLVAGAGPFLLPAAVSLAAAGARVVGVHEAASLGRLADGYLSRPWESAGALGKTLELGRYALAHARHRIPYRTASAVVAAHGAQRVESVTVAALDAEWAPVPGTGRELEVDAVCVSHGFTPRLELAVAAGCRIASGRAVLVDAAQRTSVPGVYAAGEITGTGGAHLALAEGAVAGHCAAGGDVADPGLRGIRRLRRVHAAFARRLEAAHAVRPGWRGWLDDATTVCRCEGVTVGTLREVAAATGSAGMRSLRLTTRAGLGMCQGRVCGRTVEELLGVEGAGDHRPVAVPVRLGDLASEPVAVELVDSTSAHRMKPVEPCGTQRANRGGA</sequence>
<dbReference type="InterPro" id="IPR023753">
    <property type="entry name" value="FAD/NAD-binding_dom"/>
</dbReference>
<keyword evidence="1" id="KW-0560">Oxidoreductase</keyword>
<feature type="domain" description="FAD/NAD(P)-binding" evidence="4">
    <location>
        <begin position="3"/>
        <end position="328"/>
    </location>
</feature>
<dbReference type="PANTHER" id="PTHR42949">
    <property type="entry name" value="ANAEROBIC GLYCEROL-3-PHOSPHATE DEHYDROGENASE SUBUNIT B"/>
    <property type="match status" value="1"/>
</dbReference>
<feature type="region of interest" description="Disordered" evidence="2">
    <location>
        <begin position="39"/>
        <end position="58"/>
    </location>
</feature>
<dbReference type="AlphaFoldDB" id="A0A1H7VNE1"/>
<dbReference type="SUPFAM" id="SSF51905">
    <property type="entry name" value="FAD/NAD(P)-binding domain"/>
    <property type="match status" value="1"/>
</dbReference>
<dbReference type="STRING" id="235985.SAMN05414137_118155"/>
<dbReference type="InterPro" id="IPR036188">
    <property type="entry name" value="FAD/NAD-bd_sf"/>
</dbReference>
<dbReference type="PRINTS" id="PR00368">
    <property type="entry name" value="FADPNR"/>
</dbReference>
<dbReference type="InterPro" id="IPR007419">
    <property type="entry name" value="BFD-like_2Fe2S-bd_dom"/>
</dbReference>
<evidence type="ECO:0000259" key="4">
    <source>
        <dbReference type="Pfam" id="PF07992"/>
    </source>
</evidence>
<dbReference type="Pfam" id="PF07992">
    <property type="entry name" value="Pyr_redox_2"/>
    <property type="match status" value="1"/>
</dbReference>
<dbReference type="eggNOG" id="COG0446">
    <property type="taxonomic scope" value="Bacteria"/>
</dbReference>
<proteinExistence type="predicted"/>
<dbReference type="PIRSF" id="PIRSF037495">
    <property type="entry name" value="Opine_OX_OoxA/HcnB"/>
    <property type="match status" value="1"/>
</dbReference>
<organism evidence="5 6">
    <name type="scientific">Streptacidiphilus jiangxiensis</name>
    <dbReference type="NCBI Taxonomy" id="235985"/>
    <lineage>
        <taxon>Bacteria</taxon>
        <taxon>Bacillati</taxon>
        <taxon>Actinomycetota</taxon>
        <taxon>Actinomycetes</taxon>
        <taxon>Kitasatosporales</taxon>
        <taxon>Streptomycetaceae</taxon>
        <taxon>Streptacidiphilus</taxon>
    </lineage>
</organism>
<name>A0A1H7VNE1_STRJI</name>
<protein>
    <submittedName>
        <fullName evidence="5">Pyruvate/2-oxoglutarate dehydrogenase complex, dihydrolipoamide dehydrogenase (E3) component</fullName>
    </submittedName>
</protein>
<dbReference type="PANTHER" id="PTHR42949:SF3">
    <property type="entry name" value="ANAEROBIC GLYCEROL-3-PHOSPHATE DEHYDROGENASE SUBUNIT B"/>
    <property type="match status" value="1"/>
</dbReference>
<keyword evidence="6" id="KW-1185">Reference proteome</keyword>
<dbReference type="EMBL" id="FOAZ01000018">
    <property type="protein sequence ID" value="SEM10761.1"/>
    <property type="molecule type" value="Genomic_DNA"/>
</dbReference>
<feature type="domain" description="BFD-like [2Fe-2S]-binding" evidence="3">
    <location>
        <begin position="383"/>
        <end position="433"/>
    </location>
</feature>
<gene>
    <name evidence="5" type="ORF">SAMN05414137_118155</name>
</gene>
<dbReference type="InterPro" id="IPR051691">
    <property type="entry name" value="Metab_Enz_Cyan_OpOx_G3PDH"/>
</dbReference>
<evidence type="ECO:0000259" key="3">
    <source>
        <dbReference type="Pfam" id="PF04324"/>
    </source>
</evidence>
<dbReference type="PRINTS" id="PR00411">
    <property type="entry name" value="PNDRDTASEI"/>
</dbReference>
<dbReference type="InterPro" id="IPR017224">
    <property type="entry name" value="Opine_Oxase_asu/HCN_bsu"/>
</dbReference>
<dbReference type="GO" id="GO:0016491">
    <property type="term" value="F:oxidoreductase activity"/>
    <property type="evidence" value="ECO:0007669"/>
    <property type="project" value="UniProtKB-KW"/>
</dbReference>